<dbReference type="Proteomes" id="UP000287336">
    <property type="component" value="Unassembled WGS sequence"/>
</dbReference>
<dbReference type="InterPro" id="IPR011767">
    <property type="entry name" value="GLR_AS"/>
</dbReference>
<dbReference type="AlphaFoldDB" id="A0A433KT85"/>
<dbReference type="SUPFAM" id="SSF52833">
    <property type="entry name" value="Thioredoxin-like"/>
    <property type="match status" value="1"/>
</dbReference>
<comment type="caution">
    <text evidence="2">The sequence shown here is derived from an EMBL/GenBank/DDBJ whole genome shotgun (WGS) entry which is preliminary data.</text>
</comment>
<dbReference type="InterPro" id="IPR036249">
    <property type="entry name" value="Thioredoxin-like_sf"/>
</dbReference>
<evidence type="ECO:0000259" key="1">
    <source>
        <dbReference type="PROSITE" id="PS50404"/>
    </source>
</evidence>
<dbReference type="EMBL" id="RZHG01000008">
    <property type="protein sequence ID" value="RUR32898.1"/>
    <property type="molecule type" value="Genomic_DNA"/>
</dbReference>
<name>A0A433KT85_9GAMM</name>
<organism evidence="2 3">
    <name type="scientific">Vreelandella andesensis</name>
    <dbReference type="NCBI Taxonomy" id="447567"/>
    <lineage>
        <taxon>Bacteria</taxon>
        <taxon>Pseudomonadati</taxon>
        <taxon>Pseudomonadota</taxon>
        <taxon>Gammaproteobacteria</taxon>
        <taxon>Oceanospirillales</taxon>
        <taxon>Halomonadaceae</taxon>
        <taxon>Vreelandella</taxon>
    </lineage>
</organism>
<accession>A0A433KT85</accession>
<dbReference type="PROSITE" id="PS51354">
    <property type="entry name" value="GLUTAREDOXIN_2"/>
    <property type="match status" value="1"/>
</dbReference>
<dbReference type="PROSITE" id="PS00195">
    <property type="entry name" value="GLUTAREDOXIN_1"/>
    <property type="match status" value="1"/>
</dbReference>
<dbReference type="PROSITE" id="PS50404">
    <property type="entry name" value="GST_NTER"/>
    <property type="match status" value="1"/>
</dbReference>
<reference evidence="2 3" key="1">
    <citation type="submission" date="2018-12" db="EMBL/GenBank/DDBJ databases">
        <title>three novel Halomonas strain isolated from plants.</title>
        <authorList>
            <person name="Sun C."/>
        </authorList>
    </citation>
    <scope>NUCLEOTIDE SEQUENCE [LARGE SCALE GENOMIC DNA]</scope>
    <source>
        <strain evidence="2 3">DSM 19434</strain>
    </source>
</reference>
<keyword evidence="3" id="KW-1185">Reference proteome</keyword>
<sequence length="128" mass="14847">MRVLIRYFFRGVRLILAPVMLISEKLSTPKSVERTEEEQAKVDAACQDLALYQFRTCPFCIKVRKEIARLGLNIELRDAQLDPAHKKALQEGGGKVKVPCLKINHEDGREEWLYESDAINRWLHQHFA</sequence>
<dbReference type="InterPro" id="IPR004045">
    <property type="entry name" value="Glutathione_S-Trfase_N"/>
</dbReference>
<gene>
    <name evidence="2" type="ORF">ELY33_04615</name>
</gene>
<feature type="domain" description="GST N-terminal" evidence="1">
    <location>
        <begin position="47"/>
        <end position="128"/>
    </location>
</feature>
<dbReference type="CDD" id="cd00570">
    <property type="entry name" value="GST_N_family"/>
    <property type="match status" value="1"/>
</dbReference>
<protein>
    <submittedName>
        <fullName evidence="2">Glutaredoxin</fullName>
    </submittedName>
</protein>
<dbReference type="OrthoDB" id="9793736at2"/>
<dbReference type="Gene3D" id="3.40.30.10">
    <property type="entry name" value="Glutaredoxin"/>
    <property type="match status" value="1"/>
</dbReference>
<evidence type="ECO:0000313" key="2">
    <source>
        <dbReference type="EMBL" id="RUR32898.1"/>
    </source>
</evidence>
<dbReference type="Pfam" id="PF00462">
    <property type="entry name" value="Glutaredoxin"/>
    <property type="match status" value="1"/>
</dbReference>
<dbReference type="InterPro" id="IPR002109">
    <property type="entry name" value="Glutaredoxin"/>
</dbReference>
<dbReference type="RefSeq" id="WP_126944636.1">
    <property type="nucleotide sequence ID" value="NZ_RZHG01000008.1"/>
</dbReference>
<evidence type="ECO:0000313" key="3">
    <source>
        <dbReference type="Proteomes" id="UP000287336"/>
    </source>
</evidence>
<proteinExistence type="predicted"/>